<dbReference type="PROSITE" id="PS50110">
    <property type="entry name" value="RESPONSE_REGULATORY"/>
    <property type="match status" value="1"/>
</dbReference>
<feature type="domain" description="Response regulatory" evidence="3">
    <location>
        <begin position="1"/>
        <end position="99"/>
    </location>
</feature>
<evidence type="ECO:0000313" key="5">
    <source>
        <dbReference type="EMBL" id="MFC7616299.1"/>
    </source>
</evidence>
<name>A0ABW2TRG7_9PSEU</name>
<dbReference type="SUPFAM" id="SSF55874">
    <property type="entry name" value="ATPase domain of HSP90 chaperone/DNA topoisomerase II/histidine kinase"/>
    <property type="match status" value="1"/>
</dbReference>
<reference evidence="6" key="1">
    <citation type="journal article" date="2019" name="Int. J. Syst. Evol. Microbiol.">
        <title>The Global Catalogue of Microorganisms (GCM) 10K type strain sequencing project: providing services to taxonomists for standard genome sequencing and annotation.</title>
        <authorList>
            <consortium name="The Broad Institute Genomics Platform"/>
            <consortium name="The Broad Institute Genome Sequencing Center for Infectious Disease"/>
            <person name="Wu L."/>
            <person name="Ma J."/>
        </authorList>
    </citation>
    <scope>NUCLEOTIDE SEQUENCE [LARGE SCALE GENOMIC DNA]</scope>
    <source>
        <strain evidence="6">JCM 17695</strain>
    </source>
</reference>
<dbReference type="EMBL" id="JBHTEY010000004">
    <property type="protein sequence ID" value="MFC7616299.1"/>
    <property type="molecule type" value="Genomic_DNA"/>
</dbReference>
<dbReference type="PROSITE" id="PS50112">
    <property type="entry name" value="PAS"/>
    <property type="match status" value="1"/>
</dbReference>
<dbReference type="Pfam" id="PF08448">
    <property type="entry name" value="PAS_4"/>
    <property type="match status" value="1"/>
</dbReference>
<dbReference type="Gene3D" id="3.30.565.10">
    <property type="entry name" value="Histidine kinase-like ATPase, C-terminal domain"/>
    <property type="match status" value="1"/>
</dbReference>
<dbReference type="SMART" id="SM00448">
    <property type="entry name" value="REC"/>
    <property type="match status" value="1"/>
</dbReference>
<feature type="modified residue" description="4-aspartylphosphate" evidence="2">
    <location>
        <position position="32"/>
    </location>
</feature>
<dbReference type="InterPro" id="IPR035965">
    <property type="entry name" value="PAS-like_dom_sf"/>
</dbReference>
<dbReference type="InterPro" id="IPR036890">
    <property type="entry name" value="HATPase_C_sf"/>
</dbReference>
<sequence>MSDAGYQVAAVGDGREALDAVRATVPDLLVSDVMMPQLDGLSLVAALRSDPRTESVPVLLLSARAGQDASVEGLGSGADDYLVKPFAAVELLARVRANVELARLRTHQSRWRTALVDSLHEAFFVCDEDGAVIEINNAFGEVLGYGADGLPYTPPFPWWPDEATDPEARGEVLAAFADLLSEGHGTVTQPVRHRDGHRLWVTATFNQTRDPDTGRRVVVGTFRDVTAEHYAIQRDSALAVLSTTMNRATTLDEALSGALAEVKALWRARRVLAALFTGDEPTITSTDPPDAWADLPADDRRVLADLRGQPMLTPIDGTGAGILLEHPEGPLALWVDLGGQRPFTAEDQLLLSLLAGHLVQGLVRAHQIDQQRETAIALQRAILGPTSLPGGFAVRYEPATRRLEVGGDWYDVITLSDGRIGIVVGDCVGRGLKAASVMGQLRSACRALLLQDASPARALTALDHFAATVPGAACTTVFCGVLDPRTSRLVYSSAGHPPGILAHADGTTHLLDRGRSTPLAMRRPGARSEAESDVPVGATLLLYTDGLVERRGRSLTDGIGRAARVVHDHVDLPLDDLATEVMAELCPATGYDDDLALLLYRHHAPLDVTFPADPAQLASLRAALRGWLTRAQVGPAVIQDLLVATGEACTNAIEHGHRDNPGDPIHLRAELGLDTVRLTVADSGRWKVPARDDDGIRGRGTNLMRALTDHVTISHDASGTTVHMRRKTTR</sequence>
<keyword evidence="6" id="KW-1185">Reference proteome</keyword>
<keyword evidence="2" id="KW-0597">Phosphoprotein</keyword>
<dbReference type="InterPro" id="IPR013656">
    <property type="entry name" value="PAS_4"/>
</dbReference>
<dbReference type="InterPro" id="IPR036457">
    <property type="entry name" value="PPM-type-like_dom_sf"/>
</dbReference>
<dbReference type="InterPro" id="IPR001932">
    <property type="entry name" value="PPM-type_phosphatase-like_dom"/>
</dbReference>
<dbReference type="Gene3D" id="3.60.40.10">
    <property type="entry name" value="PPM-type phosphatase domain"/>
    <property type="match status" value="1"/>
</dbReference>
<gene>
    <name evidence="5" type="ORF">ACFQV2_25335</name>
</gene>
<dbReference type="InterPro" id="IPR011006">
    <property type="entry name" value="CheY-like_superfamily"/>
</dbReference>
<dbReference type="Gene3D" id="3.30.450.20">
    <property type="entry name" value="PAS domain"/>
    <property type="match status" value="1"/>
</dbReference>
<dbReference type="CDD" id="cd16936">
    <property type="entry name" value="HATPase_RsbW-like"/>
    <property type="match status" value="1"/>
</dbReference>
<dbReference type="SMART" id="SM00331">
    <property type="entry name" value="PP2C_SIG"/>
    <property type="match status" value="1"/>
</dbReference>
<organism evidence="5 6">
    <name type="scientific">Actinokineospora soli</name>
    <dbReference type="NCBI Taxonomy" id="1048753"/>
    <lineage>
        <taxon>Bacteria</taxon>
        <taxon>Bacillati</taxon>
        <taxon>Actinomycetota</taxon>
        <taxon>Actinomycetes</taxon>
        <taxon>Pseudonocardiales</taxon>
        <taxon>Pseudonocardiaceae</taxon>
        <taxon>Actinokineospora</taxon>
    </lineage>
</organism>
<dbReference type="PANTHER" id="PTHR43156">
    <property type="entry name" value="STAGE II SPORULATION PROTEIN E-RELATED"/>
    <property type="match status" value="1"/>
</dbReference>
<dbReference type="InterPro" id="IPR003594">
    <property type="entry name" value="HATPase_dom"/>
</dbReference>
<dbReference type="CDD" id="cd00130">
    <property type="entry name" value="PAS"/>
    <property type="match status" value="1"/>
</dbReference>
<dbReference type="PANTHER" id="PTHR43156:SF2">
    <property type="entry name" value="STAGE II SPORULATION PROTEIN E"/>
    <property type="match status" value="1"/>
</dbReference>
<dbReference type="Pfam" id="PF00072">
    <property type="entry name" value="Response_reg"/>
    <property type="match status" value="1"/>
</dbReference>
<evidence type="ECO:0000259" key="4">
    <source>
        <dbReference type="PROSITE" id="PS50112"/>
    </source>
</evidence>
<dbReference type="Proteomes" id="UP001596512">
    <property type="component" value="Unassembled WGS sequence"/>
</dbReference>
<keyword evidence="1" id="KW-0378">Hydrolase</keyword>
<dbReference type="SUPFAM" id="SSF55785">
    <property type="entry name" value="PYP-like sensor domain (PAS domain)"/>
    <property type="match status" value="1"/>
</dbReference>
<dbReference type="Pfam" id="PF07228">
    <property type="entry name" value="SpoIIE"/>
    <property type="match status" value="1"/>
</dbReference>
<feature type="domain" description="PAS" evidence="4">
    <location>
        <begin position="108"/>
        <end position="145"/>
    </location>
</feature>
<evidence type="ECO:0000256" key="1">
    <source>
        <dbReference type="ARBA" id="ARBA00022801"/>
    </source>
</evidence>
<protein>
    <submittedName>
        <fullName evidence="5">SpoIIE family protein phosphatase</fullName>
    </submittedName>
</protein>
<dbReference type="Gene3D" id="3.40.50.2300">
    <property type="match status" value="1"/>
</dbReference>
<dbReference type="InterPro" id="IPR052016">
    <property type="entry name" value="Bact_Sigma-Reg"/>
</dbReference>
<evidence type="ECO:0000313" key="6">
    <source>
        <dbReference type="Proteomes" id="UP001596512"/>
    </source>
</evidence>
<accession>A0ABW2TRG7</accession>
<dbReference type="NCBIfam" id="TIGR00229">
    <property type="entry name" value="sensory_box"/>
    <property type="match status" value="1"/>
</dbReference>
<evidence type="ECO:0000259" key="3">
    <source>
        <dbReference type="PROSITE" id="PS50110"/>
    </source>
</evidence>
<dbReference type="Pfam" id="PF13581">
    <property type="entry name" value="HATPase_c_2"/>
    <property type="match status" value="1"/>
</dbReference>
<dbReference type="InterPro" id="IPR000014">
    <property type="entry name" value="PAS"/>
</dbReference>
<comment type="caution">
    <text evidence="5">The sequence shown here is derived from an EMBL/GenBank/DDBJ whole genome shotgun (WGS) entry which is preliminary data.</text>
</comment>
<dbReference type="InterPro" id="IPR001789">
    <property type="entry name" value="Sig_transdc_resp-reg_receiver"/>
</dbReference>
<evidence type="ECO:0000256" key="2">
    <source>
        <dbReference type="PROSITE-ProRule" id="PRU00169"/>
    </source>
</evidence>
<proteinExistence type="predicted"/>
<dbReference type="SUPFAM" id="SSF52172">
    <property type="entry name" value="CheY-like"/>
    <property type="match status" value="1"/>
</dbReference>